<keyword evidence="2" id="KW-0808">Transferase</keyword>
<evidence type="ECO:0000256" key="3">
    <source>
        <dbReference type="ARBA" id="ARBA00022695"/>
    </source>
</evidence>
<accession>A0A561CEI2</accession>
<evidence type="ECO:0000256" key="4">
    <source>
        <dbReference type="ARBA" id="ARBA00048574"/>
    </source>
</evidence>
<dbReference type="EMBL" id="VIVN01000026">
    <property type="protein sequence ID" value="TWD89639.1"/>
    <property type="molecule type" value="Genomic_DNA"/>
</dbReference>
<dbReference type="RefSeq" id="WP_144568506.1">
    <property type="nucleotide sequence ID" value="NZ_VIVN01000026.1"/>
</dbReference>
<comment type="catalytic activity">
    <reaction evidence="4">
        <text>apo-[citrate lyase ACP] + 2'-(5''-triphospho-alpha-D-ribosyl)-3'-dephospho-CoA = holo-[citrate lyase ACP] + diphosphate</text>
        <dbReference type="Rhea" id="RHEA:16333"/>
        <dbReference type="Rhea" id="RHEA-COMP:10157"/>
        <dbReference type="Rhea" id="RHEA-COMP:10158"/>
        <dbReference type="ChEBI" id="CHEBI:29999"/>
        <dbReference type="ChEBI" id="CHEBI:33019"/>
        <dbReference type="ChEBI" id="CHEBI:61378"/>
        <dbReference type="ChEBI" id="CHEBI:82683"/>
        <dbReference type="EC" id="2.7.7.61"/>
    </reaction>
</comment>
<name>A0A561CEI2_9BACI</name>
<reference evidence="5 6" key="1">
    <citation type="submission" date="2019-06" db="EMBL/GenBank/DDBJ databases">
        <title>Sorghum-associated microbial communities from plants grown in Nebraska, USA.</title>
        <authorList>
            <person name="Schachtman D."/>
        </authorList>
    </citation>
    <scope>NUCLEOTIDE SEQUENCE [LARGE SCALE GENOMIC DNA]</scope>
    <source>
        <strain evidence="5 6">2482</strain>
    </source>
</reference>
<keyword evidence="3" id="KW-0548">Nucleotidyltransferase</keyword>
<comment type="caution">
    <text evidence="5">The sequence shown here is derived from an EMBL/GenBank/DDBJ whole genome shotgun (WGS) entry which is preliminary data.</text>
</comment>
<evidence type="ECO:0000256" key="2">
    <source>
        <dbReference type="ARBA" id="ARBA00022679"/>
    </source>
</evidence>
<protein>
    <recommendedName>
        <fullName evidence="1">citrate lyase holo-[acyl-carrier protein] synthase</fullName>
        <ecNumber evidence="1">2.7.7.61</ecNumber>
    </recommendedName>
</protein>
<dbReference type="GO" id="GO:0051191">
    <property type="term" value="P:prosthetic group biosynthetic process"/>
    <property type="evidence" value="ECO:0007669"/>
    <property type="project" value="InterPro"/>
</dbReference>
<dbReference type="Pfam" id="PF03802">
    <property type="entry name" value="CitX"/>
    <property type="match status" value="1"/>
</dbReference>
<dbReference type="Proteomes" id="UP000319671">
    <property type="component" value="Unassembled WGS sequence"/>
</dbReference>
<dbReference type="GO" id="GO:0050519">
    <property type="term" value="F:holo-citrate lyase synthase activity"/>
    <property type="evidence" value="ECO:0007669"/>
    <property type="project" value="UniProtKB-EC"/>
</dbReference>
<keyword evidence="6" id="KW-1185">Reference proteome</keyword>
<evidence type="ECO:0000313" key="5">
    <source>
        <dbReference type="EMBL" id="TWD89639.1"/>
    </source>
</evidence>
<organism evidence="5 6">
    <name type="scientific">Neobacillus bataviensis</name>
    <dbReference type="NCBI Taxonomy" id="220685"/>
    <lineage>
        <taxon>Bacteria</taxon>
        <taxon>Bacillati</taxon>
        <taxon>Bacillota</taxon>
        <taxon>Bacilli</taxon>
        <taxon>Bacillales</taxon>
        <taxon>Bacillaceae</taxon>
        <taxon>Neobacillus</taxon>
    </lineage>
</organism>
<proteinExistence type="predicted"/>
<sequence length="176" mass="19757">MTVTQQITLGQLLEARELRAAHQKKLIGIYGLPLVSFTVNMPGASKKTLESSIIFREGCNALVKKLRETDCGVEYYDSKDPDTGFEALFVVKTKERSLKALMIEIENEHPLGRLFDFDVIGVDGKPFSRETIGNSKRKCLLCEQDAHICGRNRGHTTEALIEKIHSMVNSYIKIIS</sequence>
<evidence type="ECO:0000313" key="6">
    <source>
        <dbReference type="Proteomes" id="UP000319671"/>
    </source>
</evidence>
<dbReference type="AlphaFoldDB" id="A0A561CEI2"/>
<dbReference type="NCBIfam" id="TIGR03124">
    <property type="entry name" value="citrate_citX"/>
    <property type="match status" value="1"/>
</dbReference>
<dbReference type="EC" id="2.7.7.61" evidence="1"/>
<dbReference type="InterPro" id="IPR005551">
    <property type="entry name" value="CitX"/>
</dbReference>
<evidence type="ECO:0000256" key="1">
    <source>
        <dbReference type="ARBA" id="ARBA00012524"/>
    </source>
</evidence>
<gene>
    <name evidence="5" type="ORF">FB550_12636</name>
</gene>